<accession>A0A0N9UV33</accession>
<gene>
    <name evidence="7" type="ORF">AN936_05675</name>
</gene>
<feature type="transmembrane region" description="Helical" evidence="5">
    <location>
        <begin position="236"/>
        <end position="253"/>
    </location>
</feature>
<feature type="transmembrane region" description="Helical" evidence="5">
    <location>
        <begin position="265"/>
        <end position="281"/>
    </location>
</feature>
<feature type="transmembrane region" description="Helical" evidence="5">
    <location>
        <begin position="328"/>
        <end position="348"/>
    </location>
</feature>
<feature type="region of interest" description="Disordered" evidence="4">
    <location>
        <begin position="402"/>
        <end position="424"/>
    </location>
</feature>
<dbReference type="InterPro" id="IPR020846">
    <property type="entry name" value="MFS_dom"/>
</dbReference>
<dbReference type="InterPro" id="IPR011701">
    <property type="entry name" value="MFS"/>
</dbReference>
<evidence type="ECO:0000259" key="6">
    <source>
        <dbReference type="PROSITE" id="PS50850"/>
    </source>
</evidence>
<feature type="transmembrane region" description="Helical" evidence="5">
    <location>
        <begin position="39"/>
        <end position="59"/>
    </location>
</feature>
<evidence type="ECO:0000256" key="5">
    <source>
        <dbReference type="SAM" id="Phobius"/>
    </source>
</evidence>
<feature type="transmembrane region" description="Helical" evidence="5">
    <location>
        <begin position="287"/>
        <end position="307"/>
    </location>
</feature>
<dbReference type="GO" id="GO:0005886">
    <property type="term" value="C:plasma membrane"/>
    <property type="evidence" value="ECO:0007669"/>
    <property type="project" value="TreeGrafter"/>
</dbReference>
<dbReference type="Proteomes" id="UP000058074">
    <property type="component" value="Chromosome"/>
</dbReference>
<evidence type="ECO:0000313" key="7">
    <source>
        <dbReference type="EMBL" id="ALH79871.1"/>
    </source>
</evidence>
<evidence type="ECO:0000313" key="8">
    <source>
        <dbReference type="Proteomes" id="UP000058074"/>
    </source>
</evidence>
<feature type="transmembrane region" description="Helical" evidence="5">
    <location>
        <begin position="71"/>
        <end position="91"/>
    </location>
</feature>
<feature type="transmembrane region" description="Helical" evidence="5">
    <location>
        <begin position="161"/>
        <end position="178"/>
    </location>
</feature>
<evidence type="ECO:0000256" key="3">
    <source>
        <dbReference type="ARBA" id="ARBA00023136"/>
    </source>
</evidence>
<keyword evidence="2 5" id="KW-1133">Transmembrane helix</keyword>
<feature type="transmembrane region" description="Helical" evidence="5">
    <location>
        <begin position="97"/>
        <end position="119"/>
    </location>
</feature>
<feature type="transmembrane region" description="Helical" evidence="5">
    <location>
        <begin position="131"/>
        <end position="149"/>
    </location>
</feature>
<dbReference type="PANTHER" id="PTHR23521:SF3">
    <property type="entry name" value="MFS TRANSPORTER"/>
    <property type="match status" value="1"/>
</dbReference>
<dbReference type="PROSITE" id="PS50850">
    <property type="entry name" value="MFS"/>
    <property type="match status" value="1"/>
</dbReference>
<feature type="domain" description="Major facilitator superfamily (MFS) profile" evidence="6">
    <location>
        <begin position="7"/>
        <end position="377"/>
    </location>
</feature>
<evidence type="ECO:0000256" key="2">
    <source>
        <dbReference type="ARBA" id="ARBA00022989"/>
    </source>
</evidence>
<keyword evidence="3 5" id="KW-0472">Membrane</keyword>
<dbReference type="KEGG" id="smag:AN936_05675"/>
<feature type="compositionally biased region" description="Polar residues" evidence="4">
    <location>
        <begin position="409"/>
        <end position="424"/>
    </location>
</feature>
<dbReference type="Gene3D" id="1.20.1250.20">
    <property type="entry name" value="MFS general substrate transporter like domains"/>
    <property type="match status" value="2"/>
</dbReference>
<dbReference type="EMBL" id="CP012700">
    <property type="protein sequence ID" value="ALH79871.1"/>
    <property type="molecule type" value="Genomic_DNA"/>
</dbReference>
<dbReference type="CDD" id="cd17477">
    <property type="entry name" value="MFS_YcaD_like"/>
    <property type="match status" value="1"/>
</dbReference>
<dbReference type="Pfam" id="PF07690">
    <property type="entry name" value="MFS_1"/>
    <property type="match status" value="1"/>
</dbReference>
<organism evidence="7 8">
    <name type="scientific">Sphingopyxis macrogoltabida</name>
    <name type="common">Sphingomonas macrogoltabidus</name>
    <dbReference type="NCBI Taxonomy" id="33050"/>
    <lineage>
        <taxon>Bacteria</taxon>
        <taxon>Pseudomonadati</taxon>
        <taxon>Pseudomonadota</taxon>
        <taxon>Alphaproteobacteria</taxon>
        <taxon>Sphingomonadales</taxon>
        <taxon>Sphingomonadaceae</taxon>
        <taxon>Sphingopyxis</taxon>
    </lineage>
</organism>
<feature type="transmembrane region" description="Helical" evidence="5">
    <location>
        <begin position="354"/>
        <end position="374"/>
    </location>
</feature>
<evidence type="ECO:0000256" key="4">
    <source>
        <dbReference type="SAM" id="MobiDB-lite"/>
    </source>
</evidence>
<evidence type="ECO:0000256" key="1">
    <source>
        <dbReference type="ARBA" id="ARBA00022692"/>
    </source>
</evidence>
<feature type="transmembrane region" description="Helical" evidence="5">
    <location>
        <begin position="199"/>
        <end position="224"/>
    </location>
</feature>
<dbReference type="InterPro" id="IPR036259">
    <property type="entry name" value="MFS_trans_sf"/>
</dbReference>
<dbReference type="RefSeq" id="WP_054590132.1">
    <property type="nucleotide sequence ID" value="NZ_CP012700.1"/>
</dbReference>
<dbReference type="OrthoDB" id="9797524at2"/>
<dbReference type="InterPro" id="IPR047200">
    <property type="entry name" value="MFS_YcaD-like"/>
</dbReference>
<dbReference type="PATRIC" id="fig|33050.5.peg.1182"/>
<dbReference type="SUPFAM" id="SSF103473">
    <property type="entry name" value="MFS general substrate transporter"/>
    <property type="match status" value="1"/>
</dbReference>
<reference evidence="7 8" key="1">
    <citation type="journal article" date="2015" name="Genome Announc.">
        <title>Complete Genome Sequence of Polypropylene Glycol- and Polyethylene Glycol-Degrading Sphingopyxis macrogoltabida Strain EY-1.</title>
        <authorList>
            <person name="Ohtsubo Y."/>
            <person name="Nagata Y."/>
            <person name="Numata M."/>
            <person name="Tsuchikane K."/>
            <person name="Hosoyama A."/>
            <person name="Yamazoe A."/>
            <person name="Tsuda M."/>
            <person name="Fujita N."/>
            <person name="Kawai F."/>
        </authorList>
    </citation>
    <scope>NUCLEOTIDE SEQUENCE [LARGE SCALE GENOMIC DNA]</scope>
    <source>
        <strain evidence="7 8">EY-1</strain>
    </source>
</reference>
<dbReference type="AlphaFoldDB" id="A0A0N9UV33"/>
<protein>
    <submittedName>
        <fullName evidence="7">MFS transporter</fullName>
    </submittedName>
</protein>
<dbReference type="PANTHER" id="PTHR23521">
    <property type="entry name" value="TRANSPORTER MFS SUPERFAMILY"/>
    <property type="match status" value="1"/>
</dbReference>
<keyword evidence="1 5" id="KW-0812">Transmembrane</keyword>
<feature type="transmembrane region" description="Helical" evidence="5">
    <location>
        <begin position="12"/>
        <end position="33"/>
    </location>
</feature>
<dbReference type="GO" id="GO:0022857">
    <property type="term" value="F:transmembrane transporter activity"/>
    <property type="evidence" value="ECO:0007669"/>
    <property type="project" value="InterPro"/>
</dbReference>
<name>A0A0N9UV33_SPHMC</name>
<sequence length="424" mass="44420">MLATILPVRSLLIAIFIMMAGSGFLSTLIGLRLERAGSGTMIIGLVATAYFAGLVIGALRAGDIVRRVGHIRAFAALVALLSASTLAYALFAHPLLWGALRLVDGLCVAGVFVCVESWLNDRAETGTRGTILAWYMVALYSGQAFGQLILRSGNTAPQVPFEIAAILISLAIIPVCLTRSSAPVLEEAASLPLRRLFEASPLGVVGAGVTGLLLGAFYGLAAIYARRIGLDLGETATFMMTVILGGVALQWPLGRLSDRYDRRRVILACFAATWAASIALATQPQGLLLFGLGAAFGGLSFALYPLCVAYANDRLLPSERVSASGQLVLLYSAGAALGPLGAAASMTLTDAGGLFLFIALAAAAMLAFGMWRVAMSDPVPGDRQQDFQILPRTTPVAALLDPAGPDQPVLSTEPNTIGDQWITR</sequence>
<proteinExistence type="predicted"/>